<dbReference type="Proteomes" id="UP000034665">
    <property type="component" value="Unassembled WGS sequence"/>
</dbReference>
<comment type="caution">
    <text evidence="2">The sequence shown here is derived from an EMBL/GenBank/DDBJ whole genome shotgun (WGS) entry which is preliminary data.</text>
</comment>
<evidence type="ECO:0000313" key="3">
    <source>
        <dbReference type="Proteomes" id="UP000034665"/>
    </source>
</evidence>
<feature type="transmembrane region" description="Helical" evidence="1">
    <location>
        <begin position="12"/>
        <end position="37"/>
    </location>
</feature>
<proteinExistence type="predicted"/>
<evidence type="ECO:0008006" key="4">
    <source>
        <dbReference type="Google" id="ProtNLM"/>
    </source>
</evidence>
<protein>
    <recommendedName>
        <fullName evidence="4">PpiC-type peptidyl-prolyl cis-trans isomerase</fullName>
    </recommendedName>
</protein>
<gene>
    <name evidence="2" type="ORF">UT41_C0003G0073</name>
</gene>
<keyword evidence="1" id="KW-0812">Transmembrane</keyword>
<dbReference type="STRING" id="1619013.UT41_C0003G0073"/>
<sequence>MNIYTAMKGKKIIKLIAIIGGGVVFIGGIVIGVTGYWPVARVGLAPITYGMFRENFTMADHFYRSNIKITGESDVIMDTKEVQRDLQRATMDALIEGILIDEELEKRYSETDLEQLIKNKTEGIDLQSKEMGKATGLMYGLTPGQFKELVLLPKAKQEILEGNITLQNGVFNDWLTEQKTEANVSVFVPALYWDGKGVQAR</sequence>
<evidence type="ECO:0000256" key="1">
    <source>
        <dbReference type="SAM" id="Phobius"/>
    </source>
</evidence>
<evidence type="ECO:0000313" key="2">
    <source>
        <dbReference type="EMBL" id="KKR12146.1"/>
    </source>
</evidence>
<organism evidence="2 3">
    <name type="scientific">Candidatus Wolfebacteria bacterium GW2011_GWC2_39_22</name>
    <dbReference type="NCBI Taxonomy" id="1619013"/>
    <lineage>
        <taxon>Bacteria</taxon>
        <taxon>Candidatus Wolfeibacteriota</taxon>
    </lineage>
</organism>
<accession>A0A0G0NH80</accession>
<keyword evidence="1" id="KW-1133">Transmembrane helix</keyword>
<name>A0A0G0NH80_9BACT</name>
<keyword evidence="1" id="KW-0472">Membrane</keyword>
<reference evidence="2 3" key="1">
    <citation type="journal article" date="2015" name="Nature">
        <title>rRNA introns, odd ribosomes, and small enigmatic genomes across a large radiation of phyla.</title>
        <authorList>
            <person name="Brown C.T."/>
            <person name="Hug L.A."/>
            <person name="Thomas B.C."/>
            <person name="Sharon I."/>
            <person name="Castelle C.J."/>
            <person name="Singh A."/>
            <person name="Wilkins M.J."/>
            <person name="Williams K.H."/>
            <person name="Banfield J.F."/>
        </authorList>
    </citation>
    <scope>NUCLEOTIDE SEQUENCE [LARGE SCALE GENOMIC DNA]</scope>
</reference>
<dbReference type="EMBL" id="LBWR01000003">
    <property type="protein sequence ID" value="KKR12146.1"/>
    <property type="molecule type" value="Genomic_DNA"/>
</dbReference>
<dbReference type="AlphaFoldDB" id="A0A0G0NH80"/>